<gene>
    <name evidence="1" type="ORF">E6C27_scaffold44294G00020</name>
</gene>
<dbReference type="AlphaFoldDB" id="A0A5A7T2J3"/>
<dbReference type="EMBL" id="SSTE01019887">
    <property type="protein sequence ID" value="KAA0035841.1"/>
    <property type="molecule type" value="Genomic_DNA"/>
</dbReference>
<name>A0A5A7T2J3_CUCMM</name>
<evidence type="ECO:0000313" key="1">
    <source>
        <dbReference type="EMBL" id="KAA0035841.1"/>
    </source>
</evidence>
<reference evidence="1 2" key="1">
    <citation type="submission" date="2019-08" db="EMBL/GenBank/DDBJ databases">
        <title>Draft genome sequences of two oriental melons (Cucumis melo L. var makuwa).</title>
        <authorList>
            <person name="Kwon S.-Y."/>
        </authorList>
    </citation>
    <scope>NUCLEOTIDE SEQUENCE [LARGE SCALE GENOMIC DNA]</scope>
    <source>
        <strain evidence="2">cv. SW 3</strain>
        <tissue evidence="1">Leaf</tissue>
    </source>
</reference>
<protein>
    <submittedName>
        <fullName evidence="1">Mitochondrial protein</fullName>
    </submittedName>
</protein>
<comment type="caution">
    <text evidence="1">The sequence shown here is derived from an EMBL/GenBank/DDBJ whole genome shotgun (WGS) entry which is preliminary data.</text>
</comment>
<dbReference type="OrthoDB" id="912990at2759"/>
<organism evidence="1 2">
    <name type="scientific">Cucumis melo var. makuwa</name>
    <name type="common">Oriental melon</name>
    <dbReference type="NCBI Taxonomy" id="1194695"/>
    <lineage>
        <taxon>Eukaryota</taxon>
        <taxon>Viridiplantae</taxon>
        <taxon>Streptophyta</taxon>
        <taxon>Embryophyta</taxon>
        <taxon>Tracheophyta</taxon>
        <taxon>Spermatophyta</taxon>
        <taxon>Magnoliopsida</taxon>
        <taxon>eudicotyledons</taxon>
        <taxon>Gunneridae</taxon>
        <taxon>Pentapetalae</taxon>
        <taxon>rosids</taxon>
        <taxon>fabids</taxon>
        <taxon>Cucurbitales</taxon>
        <taxon>Cucurbitaceae</taxon>
        <taxon>Benincaseae</taxon>
        <taxon>Cucumis</taxon>
    </lineage>
</organism>
<sequence length="179" mass="20270">MWGGRERVSRPRPSSSVTSVELLPSVVFLCLRSNSVQEGIDFLQSQINDPGERASSFRLGVAIPIWWIGCLASIVDSSLHMQDPTRSQDESPANSSDEDSFELRVLLEPWPLTPNCALESSMRGRIFAFPKEDASFILGQEKDAYWQEVKTDSPPKYHMMMILENRDIRENLFPSFKGC</sequence>
<dbReference type="Proteomes" id="UP000321393">
    <property type="component" value="Unassembled WGS sequence"/>
</dbReference>
<proteinExistence type="predicted"/>
<evidence type="ECO:0000313" key="2">
    <source>
        <dbReference type="Proteomes" id="UP000321393"/>
    </source>
</evidence>
<accession>A0A5A7T2J3</accession>